<name>A0A518GZZ8_9BACT</name>
<keyword evidence="2" id="KW-0175">Coiled coil</keyword>
<dbReference type="RefSeq" id="WP_145268854.1">
    <property type="nucleotide sequence ID" value="NZ_CP036426.1"/>
</dbReference>
<protein>
    <submittedName>
        <fullName evidence="6">Macrolide export protein MacA</fullName>
    </submittedName>
</protein>
<feature type="region of interest" description="Disordered" evidence="3">
    <location>
        <begin position="308"/>
        <end position="337"/>
    </location>
</feature>
<evidence type="ECO:0000313" key="6">
    <source>
        <dbReference type="EMBL" id="QDV34161.1"/>
    </source>
</evidence>
<dbReference type="EMBL" id="CP036426">
    <property type="protein sequence ID" value="QDV34161.1"/>
    <property type="molecule type" value="Genomic_DNA"/>
</dbReference>
<dbReference type="KEGG" id="tpla:ElP_20440"/>
<dbReference type="Gene3D" id="2.40.50.100">
    <property type="match status" value="1"/>
</dbReference>
<feature type="chain" id="PRO_5021711332" evidence="4">
    <location>
        <begin position="28"/>
        <end position="337"/>
    </location>
</feature>
<dbReference type="GO" id="GO:1990281">
    <property type="term" value="C:efflux pump complex"/>
    <property type="evidence" value="ECO:0007669"/>
    <property type="project" value="TreeGrafter"/>
</dbReference>
<dbReference type="OrthoDB" id="259511at2"/>
<dbReference type="GO" id="GO:0015562">
    <property type="term" value="F:efflux transmembrane transporter activity"/>
    <property type="evidence" value="ECO:0007669"/>
    <property type="project" value="TreeGrafter"/>
</dbReference>
<dbReference type="Gene3D" id="1.10.287.470">
    <property type="entry name" value="Helix hairpin bin"/>
    <property type="match status" value="1"/>
</dbReference>
<keyword evidence="7" id="KW-1185">Reference proteome</keyword>
<reference evidence="6 7" key="1">
    <citation type="submission" date="2019-02" db="EMBL/GenBank/DDBJ databases">
        <title>Deep-cultivation of Planctomycetes and their phenomic and genomic characterization uncovers novel biology.</title>
        <authorList>
            <person name="Wiegand S."/>
            <person name="Jogler M."/>
            <person name="Boedeker C."/>
            <person name="Pinto D."/>
            <person name="Vollmers J."/>
            <person name="Rivas-Marin E."/>
            <person name="Kohn T."/>
            <person name="Peeters S.H."/>
            <person name="Heuer A."/>
            <person name="Rast P."/>
            <person name="Oberbeckmann S."/>
            <person name="Bunk B."/>
            <person name="Jeske O."/>
            <person name="Meyerdierks A."/>
            <person name="Storesund J.E."/>
            <person name="Kallscheuer N."/>
            <person name="Luecker S."/>
            <person name="Lage O.M."/>
            <person name="Pohl T."/>
            <person name="Merkel B.J."/>
            <person name="Hornburger P."/>
            <person name="Mueller R.-W."/>
            <person name="Bruemmer F."/>
            <person name="Labrenz M."/>
            <person name="Spormann A.M."/>
            <person name="Op den Camp H."/>
            <person name="Overmann J."/>
            <person name="Amann R."/>
            <person name="Jetten M.S.M."/>
            <person name="Mascher T."/>
            <person name="Medema M.H."/>
            <person name="Devos D.P."/>
            <person name="Kaster A.-K."/>
            <person name="Ovreas L."/>
            <person name="Rohde M."/>
            <person name="Galperin M.Y."/>
            <person name="Jogler C."/>
        </authorList>
    </citation>
    <scope>NUCLEOTIDE SEQUENCE [LARGE SCALE GENOMIC DNA]</scope>
    <source>
        <strain evidence="6 7">ElP</strain>
    </source>
</reference>
<dbReference type="NCBIfam" id="TIGR01730">
    <property type="entry name" value="RND_mfp"/>
    <property type="match status" value="1"/>
</dbReference>
<dbReference type="Proteomes" id="UP000317835">
    <property type="component" value="Chromosome"/>
</dbReference>
<dbReference type="PANTHER" id="PTHR30469:SF15">
    <property type="entry name" value="HLYD FAMILY OF SECRETION PROTEINS"/>
    <property type="match status" value="1"/>
</dbReference>
<dbReference type="InterPro" id="IPR058647">
    <property type="entry name" value="BSH_CzcB-like"/>
</dbReference>
<dbReference type="InterPro" id="IPR006143">
    <property type="entry name" value="RND_pump_MFP"/>
</dbReference>
<evidence type="ECO:0000256" key="4">
    <source>
        <dbReference type="SAM" id="SignalP"/>
    </source>
</evidence>
<evidence type="ECO:0000256" key="3">
    <source>
        <dbReference type="SAM" id="MobiDB-lite"/>
    </source>
</evidence>
<keyword evidence="4" id="KW-0732">Signal</keyword>
<proteinExistence type="inferred from homology"/>
<sequence precursor="true">MKMRSTTKATLAAAMLATLGAPGRAPAQQPPAAPSGTQVQTLMIPGNIEWIERAALAAKREGILEHIEKSIGAEIKKGDLVAYLDAEMAELAYKKTEMMAEDQSALNMAQAEKEVARANMARAERLRNGAIRDIISAEEYELKQAQYRVADARVSEEVAKLEQAAQELEMANEAVAEHNILAPFDGEVLEQIKYPGEAVQAMEPIVQVARTDRVRFYGYVPLEAVYQLRKGMVVDLSPVVDGAQVPIEQKRFRGKVVYIGRELAPARGRAEVLVKADIINNTEKDLRVGHKANILVYLTEDPNLVPAPPEDMLQLAPEPAPQPPVLGRRELSTPAAQ</sequence>
<dbReference type="PANTHER" id="PTHR30469">
    <property type="entry name" value="MULTIDRUG RESISTANCE PROTEIN MDTA"/>
    <property type="match status" value="1"/>
</dbReference>
<accession>A0A518GZZ8</accession>
<feature type="coiled-coil region" evidence="2">
    <location>
        <begin position="151"/>
        <end position="181"/>
    </location>
</feature>
<feature type="signal peptide" evidence="4">
    <location>
        <begin position="1"/>
        <end position="27"/>
    </location>
</feature>
<gene>
    <name evidence="6" type="primary">macA_2</name>
    <name evidence="6" type="ORF">ElP_20440</name>
</gene>
<evidence type="ECO:0000259" key="5">
    <source>
        <dbReference type="Pfam" id="PF25973"/>
    </source>
</evidence>
<comment type="similarity">
    <text evidence="1">Belongs to the membrane fusion protein (MFP) (TC 8.A.1) family.</text>
</comment>
<dbReference type="Gene3D" id="2.40.30.170">
    <property type="match status" value="1"/>
</dbReference>
<dbReference type="SUPFAM" id="SSF111369">
    <property type="entry name" value="HlyD-like secretion proteins"/>
    <property type="match status" value="1"/>
</dbReference>
<organism evidence="6 7">
    <name type="scientific">Tautonia plasticadhaerens</name>
    <dbReference type="NCBI Taxonomy" id="2527974"/>
    <lineage>
        <taxon>Bacteria</taxon>
        <taxon>Pseudomonadati</taxon>
        <taxon>Planctomycetota</taxon>
        <taxon>Planctomycetia</taxon>
        <taxon>Isosphaerales</taxon>
        <taxon>Isosphaeraceae</taxon>
        <taxon>Tautonia</taxon>
    </lineage>
</organism>
<evidence type="ECO:0000256" key="1">
    <source>
        <dbReference type="ARBA" id="ARBA00009477"/>
    </source>
</evidence>
<evidence type="ECO:0000313" key="7">
    <source>
        <dbReference type="Proteomes" id="UP000317835"/>
    </source>
</evidence>
<evidence type="ECO:0000256" key="2">
    <source>
        <dbReference type="SAM" id="Coils"/>
    </source>
</evidence>
<feature type="domain" description="CzcB-like barrel-sandwich hybrid" evidence="5">
    <location>
        <begin position="54"/>
        <end position="209"/>
    </location>
</feature>
<dbReference type="AlphaFoldDB" id="A0A518GZZ8"/>
<dbReference type="Pfam" id="PF25973">
    <property type="entry name" value="BSH_CzcB"/>
    <property type="match status" value="1"/>
</dbReference>